<evidence type="ECO:0000313" key="2">
    <source>
        <dbReference type="EMBL" id="MFC6357144.1"/>
    </source>
</evidence>
<reference evidence="3" key="1">
    <citation type="journal article" date="2019" name="Int. J. Syst. Evol. Microbiol.">
        <title>The Global Catalogue of Microorganisms (GCM) 10K type strain sequencing project: providing services to taxonomists for standard genome sequencing and annotation.</title>
        <authorList>
            <consortium name="The Broad Institute Genomics Platform"/>
            <consortium name="The Broad Institute Genome Sequencing Center for Infectious Disease"/>
            <person name="Wu L."/>
            <person name="Ma J."/>
        </authorList>
    </citation>
    <scope>NUCLEOTIDE SEQUENCE [LARGE SCALE GENOMIC DNA]</scope>
    <source>
        <strain evidence="3">CCUG 43304</strain>
    </source>
</reference>
<comment type="caution">
    <text evidence="2">The sequence shown here is derived from an EMBL/GenBank/DDBJ whole genome shotgun (WGS) entry which is preliminary data.</text>
</comment>
<feature type="domain" description="Cupin type-2" evidence="1">
    <location>
        <begin position="40"/>
        <end position="100"/>
    </location>
</feature>
<organism evidence="2 3">
    <name type="scientific">Luethyella okanaganae</name>
    <dbReference type="NCBI Taxonomy" id="69372"/>
    <lineage>
        <taxon>Bacteria</taxon>
        <taxon>Bacillati</taxon>
        <taxon>Actinomycetota</taxon>
        <taxon>Actinomycetes</taxon>
        <taxon>Micrococcales</taxon>
        <taxon>Microbacteriaceae</taxon>
        <taxon>Luethyella</taxon>
    </lineage>
</organism>
<name>A0ABW1VK69_9MICO</name>
<dbReference type="CDD" id="cd02233">
    <property type="entry name" value="cupin_HNL-like"/>
    <property type="match status" value="1"/>
</dbReference>
<dbReference type="RefSeq" id="WP_386732659.1">
    <property type="nucleotide sequence ID" value="NZ_JBHSTP010000003.1"/>
</dbReference>
<dbReference type="InterPro" id="IPR047263">
    <property type="entry name" value="HNL-like_cupin"/>
</dbReference>
<keyword evidence="3" id="KW-1185">Reference proteome</keyword>
<dbReference type="InterPro" id="IPR011051">
    <property type="entry name" value="RmlC_Cupin_sf"/>
</dbReference>
<dbReference type="Gene3D" id="2.60.120.10">
    <property type="entry name" value="Jelly Rolls"/>
    <property type="match status" value="1"/>
</dbReference>
<sequence length="133" mass="14872">MRIEGKQPTVRGPETTFTGDVWVDAIAFPHEDRQRMVVSRVRFTPGAHTAWHSHALGQTLHVTEGIALMGTRDGTVVEVYPGQTVYTPPGEEHWHGATPDDFMEHLAMLDNGDDPATTTTWLEHLGDAEYRRP</sequence>
<dbReference type="Pfam" id="PF07883">
    <property type="entry name" value="Cupin_2"/>
    <property type="match status" value="1"/>
</dbReference>
<dbReference type="InterPro" id="IPR013096">
    <property type="entry name" value="Cupin_2"/>
</dbReference>
<accession>A0ABW1VK69</accession>
<gene>
    <name evidence="2" type="ORF">ACFQB0_13620</name>
</gene>
<evidence type="ECO:0000313" key="3">
    <source>
        <dbReference type="Proteomes" id="UP001596306"/>
    </source>
</evidence>
<protein>
    <submittedName>
        <fullName evidence="2">Cupin domain-containing protein</fullName>
    </submittedName>
</protein>
<evidence type="ECO:0000259" key="1">
    <source>
        <dbReference type="Pfam" id="PF07883"/>
    </source>
</evidence>
<dbReference type="EMBL" id="JBHSTP010000003">
    <property type="protein sequence ID" value="MFC6357144.1"/>
    <property type="molecule type" value="Genomic_DNA"/>
</dbReference>
<proteinExistence type="predicted"/>
<dbReference type="PANTHER" id="PTHR43698:SF1">
    <property type="entry name" value="BLL4564 PROTEIN"/>
    <property type="match status" value="1"/>
</dbReference>
<dbReference type="InterPro" id="IPR014710">
    <property type="entry name" value="RmlC-like_jellyroll"/>
</dbReference>
<dbReference type="Proteomes" id="UP001596306">
    <property type="component" value="Unassembled WGS sequence"/>
</dbReference>
<dbReference type="PANTHER" id="PTHR43698">
    <property type="entry name" value="RIBD C-TERMINAL DOMAIN CONTAINING PROTEIN"/>
    <property type="match status" value="1"/>
</dbReference>
<dbReference type="SUPFAM" id="SSF51182">
    <property type="entry name" value="RmlC-like cupins"/>
    <property type="match status" value="1"/>
</dbReference>